<evidence type="ECO:0000256" key="1">
    <source>
        <dbReference type="SAM" id="SignalP"/>
    </source>
</evidence>
<dbReference type="GeneID" id="87829504"/>
<organism evidence="2 3">
    <name type="scientific">Parathielavia appendiculata</name>
    <dbReference type="NCBI Taxonomy" id="2587402"/>
    <lineage>
        <taxon>Eukaryota</taxon>
        <taxon>Fungi</taxon>
        <taxon>Dikarya</taxon>
        <taxon>Ascomycota</taxon>
        <taxon>Pezizomycotina</taxon>
        <taxon>Sordariomycetes</taxon>
        <taxon>Sordariomycetidae</taxon>
        <taxon>Sordariales</taxon>
        <taxon>Chaetomiaceae</taxon>
        <taxon>Parathielavia</taxon>
    </lineage>
</organism>
<evidence type="ECO:0000313" key="3">
    <source>
        <dbReference type="Proteomes" id="UP001302602"/>
    </source>
</evidence>
<dbReference type="RefSeq" id="XP_062647875.1">
    <property type="nucleotide sequence ID" value="XM_062792735.1"/>
</dbReference>
<sequence>MNHLLFVRFCIVSAHLGFLASALTEPNHRPLSRQASFSSRCAAFGVGGGYGTEIFEEPTLPRRQHPDRPVL</sequence>
<evidence type="ECO:0000313" key="2">
    <source>
        <dbReference type="EMBL" id="KAK4124104.1"/>
    </source>
</evidence>
<accession>A0AAN6Z4R1</accession>
<reference evidence="2" key="2">
    <citation type="submission" date="2023-05" db="EMBL/GenBank/DDBJ databases">
        <authorList>
            <consortium name="Lawrence Berkeley National Laboratory"/>
            <person name="Steindorff A."/>
            <person name="Hensen N."/>
            <person name="Bonometti L."/>
            <person name="Westerberg I."/>
            <person name="Brannstrom I.O."/>
            <person name="Guillou S."/>
            <person name="Cros-Aarteil S."/>
            <person name="Calhoun S."/>
            <person name="Haridas S."/>
            <person name="Kuo A."/>
            <person name="Mondo S."/>
            <person name="Pangilinan J."/>
            <person name="Riley R."/>
            <person name="Labutti K."/>
            <person name="Andreopoulos B."/>
            <person name="Lipzen A."/>
            <person name="Chen C."/>
            <person name="Yanf M."/>
            <person name="Daum C."/>
            <person name="Ng V."/>
            <person name="Clum A."/>
            <person name="Ohm R."/>
            <person name="Martin F."/>
            <person name="Silar P."/>
            <person name="Natvig D."/>
            <person name="Lalanne C."/>
            <person name="Gautier V."/>
            <person name="Ament-Velasquez S.L."/>
            <person name="Kruys A."/>
            <person name="Hutchinson M.I."/>
            <person name="Powell A.J."/>
            <person name="Barry K."/>
            <person name="Miller A.N."/>
            <person name="Grigoriev I.V."/>
            <person name="Debuchy R."/>
            <person name="Gladieux P."/>
            <person name="Thoren M.H."/>
            <person name="Johannesson H."/>
        </authorList>
    </citation>
    <scope>NUCLEOTIDE SEQUENCE</scope>
    <source>
        <strain evidence="2">CBS 731.68</strain>
    </source>
</reference>
<protein>
    <recommendedName>
        <fullName evidence="4">Secreted protein</fullName>
    </recommendedName>
</protein>
<feature type="chain" id="PRO_5042845811" description="Secreted protein" evidence="1">
    <location>
        <begin position="25"/>
        <end position="71"/>
    </location>
</feature>
<name>A0AAN6Z4R1_9PEZI</name>
<reference evidence="2" key="1">
    <citation type="journal article" date="2023" name="Mol. Phylogenet. Evol.">
        <title>Genome-scale phylogeny and comparative genomics of the fungal order Sordariales.</title>
        <authorList>
            <person name="Hensen N."/>
            <person name="Bonometti L."/>
            <person name="Westerberg I."/>
            <person name="Brannstrom I.O."/>
            <person name="Guillou S."/>
            <person name="Cros-Aarteil S."/>
            <person name="Calhoun S."/>
            <person name="Haridas S."/>
            <person name="Kuo A."/>
            <person name="Mondo S."/>
            <person name="Pangilinan J."/>
            <person name="Riley R."/>
            <person name="LaButti K."/>
            <person name="Andreopoulos B."/>
            <person name="Lipzen A."/>
            <person name="Chen C."/>
            <person name="Yan M."/>
            <person name="Daum C."/>
            <person name="Ng V."/>
            <person name="Clum A."/>
            <person name="Steindorff A."/>
            <person name="Ohm R.A."/>
            <person name="Martin F."/>
            <person name="Silar P."/>
            <person name="Natvig D.O."/>
            <person name="Lalanne C."/>
            <person name="Gautier V."/>
            <person name="Ament-Velasquez S.L."/>
            <person name="Kruys A."/>
            <person name="Hutchinson M.I."/>
            <person name="Powell A.J."/>
            <person name="Barry K."/>
            <person name="Miller A.N."/>
            <person name="Grigoriev I.V."/>
            <person name="Debuchy R."/>
            <person name="Gladieux P."/>
            <person name="Hiltunen Thoren M."/>
            <person name="Johannesson H."/>
        </authorList>
    </citation>
    <scope>NUCLEOTIDE SEQUENCE</scope>
    <source>
        <strain evidence="2">CBS 731.68</strain>
    </source>
</reference>
<evidence type="ECO:0008006" key="4">
    <source>
        <dbReference type="Google" id="ProtNLM"/>
    </source>
</evidence>
<dbReference type="EMBL" id="MU853227">
    <property type="protein sequence ID" value="KAK4124104.1"/>
    <property type="molecule type" value="Genomic_DNA"/>
</dbReference>
<proteinExistence type="predicted"/>
<dbReference type="AlphaFoldDB" id="A0AAN6Z4R1"/>
<gene>
    <name evidence="2" type="ORF">N657DRAFT_644301</name>
</gene>
<keyword evidence="3" id="KW-1185">Reference proteome</keyword>
<keyword evidence="1" id="KW-0732">Signal</keyword>
<feature type="signal peptide" evidence="1">
    <location>
        <begin position="1"/>
        <end position="24"/>
    </location>
</feature>
<comment type="caution">
    <text evidence="2">The sequence shown here is derived from an EMBL/GenBank/DDBJ whole genome shotgun (WGS) entry which is preliminary data.</text>
</comment>
<dbReference type="Proteomes" id="UP001302602">
    <property type="component" value="Unassembled WGS sequence"/>
</dbReference>